<feature type="transmembrane region" description="Helical" evidence="2">
    <location>
        <begin position="267"/>
        <end position="290"/>
    </location>
</feature>
<feature type="transmembrane region" description="Helical" evidence="2">
    <location>
        <begin position="204"/>
        <end position="228"/>
    </location>
</feature>
<evidence type="ECO:0000256" key="1">
    <source>
        <dbReference type="SAM" id="MobiDB-lite"/>
    </source>
</evidence>
<dbReference type="InterPro" id="IPR047135">
    <property type="entry name" value="YsiQ"/>
</dbReference>
<keyword evidence="2" id="KW-1133">Transmembrane helix</keyword>
<feature type="transmembrane region" description="Helical" evidence="2">
    <location>
        <begin position="153"/>
        <end position="173"/>
    </location>
</feature>
<feature type="transmembrane region" description="Helical" evidence="2">
    <location>
        <begin position="69"/>
        <end position="93"/>
    </location>
</feature>
<dbReference type="Pfam" id="PF01554">
    <property type="entry name" value="MatE"/>
    <property type="match status" value="2"/>
</dbReference>
<sequence>MGARSLGLPGGQILTRPQQPLPPPASAPPRLWPIAWPLFTELLLGLGVGLLGTVWAARLGPAAAGAFSLGMQVVALLFLLFRIVGAGVGVVVAQRLGAARADQAAEVARASMGAATVLGGAAAVLAWVGAAHWPLWLNSPPEVAQHTTPLLQALAPALLLDAWVACGVAVLRAHLAARRTLGVVLLMLALQLGLSLWWMPAEQFGLVGFAAAFAVSRIAALLALWGLWRGVGLHLRASDLWRLPREPLRDVLRIGAPAAAENIAYRLAFLASMAVVGQLGTGAMAVHGFVFQLGTLAMLGGMAAGLAAEVVVGHLVGAGRLRQADHLLRRALGLGLVFSTLLAAAMAATGTWWLHWFTQDTALIQLGLTLMWCHVLVEPGRTFNLVVINALRATGDARYPVMVGSGVMLIVLAGGSWLLGLGLGWGLVGVWLAYAADEWLRGLLMWRRWRSLAWVKGARGVRRRGAH</sequence>
<feature type="transmembrane region" description="Helical" evidence="2">
    <location>
        <begin position="114"/>
        <end position="133"/>
    </location>
</feature>
<evidence type="ECO:0000256" key="2">
    <source>
        <dbReference type="SAM" id="Phobius"/>
    </source>
</evidence>
<keyword evidence="2" id="KW-0812">Transmembrane</keyword>
<name>A0ABS5DRQ9_9BURK</name>
<reference evidence="3 4" key="1">
    <citation type="submission" date="2021-04" db="EMBL/GenBank/DDBJ databases">
        <title>The genome sequence of type strain Ideonella paludis KCTC 32238.</title>
        <authorList>
            <person name="Liu Y."/>
        </authorList>
    </citation>
    <scope>NUCLEOTIDE SEQUENCE [LARGE SCALE GENOMIC DNA]</scope>
    <source>
        <strain evidence="3 4">KCTC 32238</strain>
    </source>
</reference>
<dbReference type="PANTHER" id="PTHR42925">
    <property type="entry name" value="MULTIDRUG AND TOXIN EFFLUX PROTEIN MATE FAMILY"/>
    <property type="match status" value="1"/>
</dbReference>
<feature type="transmembrane region" description="Helical" evidence="2">
    <location>
        <begin position="180"/>
        <end position="198"/>
    </location>
</feature>
<evidence type="ECO:0000313" key="3">
    <source>
        <dbReference type="EMBL" id="MBQ0933838.1"/>
    </source>
</evidence>
<evidence type="ECO:0000313" key="4">
    <source>
        <dbReference type="Proteomes" id="UP000672097"/>
    </source>
</evidence>
<feature type="transmembrane region" description="Helical" evidence="2">
    <location>
        <begin position="331"/>
        <end position="355"/>
    </location>
</feature>
<dbReference type="PANTHER" id="PTHR42925:SF1">
    <property type="entry name" value="VIRULENCE FACTOR MVIN"/>
    <property type="match status" value="1"/>
</dbReference>
<keyword evidence="4" id="KW-1185">Reference proteome</keyword>
<dbReference type="InterPro" id="IPR002528">
    <property type="entry name" value="MATE_fam"/>
</dbReference>
<organism evidence="3 4">
    <name type="scientific">Ideonella paludis</name>
    <dbReference type="NCBI Taxonomy" id="1233411"/>
    <lineage>
        <taxon>Bacteria</taxon>
        <taxon>Pseudomonadati</taxon>
        <taxon>Pseudomonadota</taxon>
        <taxon>Betaproteobacteria</taxon>
        <taxon>Burkholderiales</taxon>
        <taxon>Sphaerotilaceae</taxon>
        <taxon>Ideonella</taxon>
    </lineage>
</organism>
<comment type="caution">
    <text evidence="3">The sequence shown here is derived from an EMBL/GenBank/DDBJ whole genome shotgun (WGS) entry which is preliminary data.</text>
</comment>
<protein>
    <submittedName>
        <fullName evidence="3">MATE family efflux transporter</fullName>
    </submittedName>
</protein>
<dbReference type="EMBL" id="JAGQDG010000001">
    <property type="protein sequence ID" value="MBQ0933838.1"/>
    <property type="molecule type" value="Genomic_DNA"/>
</dbReference>
<feature type="region of interest" description="Disordered" evidence="1">
    <location>
        <begin position="1"/>
        <end position="26"/>
    </location>
</feature>
<feature type="transmembrane region" description="Helical" evidence="2">
    <location>
        <begin position="296"/>
        <end position="319"/>
    </location>
</feature>
<dbReference type="Proteomes" id="UP000672097">
    <property type="component" value="Unassembled WGS sequence"/>
</dbReference>
<proteinExistence type="predicted"/>
<keyword evidence="2" id="KW-0472">Membrane</keyword>
<gene>
    <name evidence="3" type="ORF">KAK11_00760</name>
</gene>
<feature type="transmembrane region" description="Helical" evidence="2">
    <location>
        <begin position="34"/>
        <end position="57"/>
    </location>
</feature>
<accession>A0ABS5DRQ9</accession>